<name>A0A9D1GDD5_9BACT</name>
<evidence type="ECO:0000256" key="5">
    <source>
        <dbReference type="ARBA" id="ARBA00022801"/>
    </source>
</evidence>
<dbReference type="CDD" id="cd17992">
    <property type="entry name" value="DEXHc_RecG"/>
    <property type="match status" value="1"/>
</dbReference>
<keyword evidence="8" id="KW-0238">DNA-binding</keyword>
<evidence type="ECO:0000313" key="19">
    <source>
        <dbReference type="Proteomes" id="UP000886722"/>
    </source>
</evidence>
<dbReference type="NCBIfam" id="NF008168">
    <property type="entry name" value="PRK10917.2-2"/>
    <property type="match status" value="1"/>
</dbReference>
<evidence type="ECO:0000256" key="7">
    <source>
        <dbReference type="ARBA" id="ARBA00022840"/>
    </source>
</evidence>
<dbReference type="Pfam" id="PF00271">
    <property type="entry name" value="Helicase_C"/>
    <property type="match status" value="1"/>
</dbReference>
<dbReference type="InterPro" id="IPR012340">
    <property type="entry name" value="NA-bd_OB-fold"/>
</dbReference>
<comment type="similarity">
    <text evidence="1 15">Belongs to the helicase family. RecG subfamily.</text>
</comment>
<evidence type="ECO:0000256" key="6">
    <source>
        <dbReference type="ARBA" id="ARBA00022806"/>
    </source>
</evidence>
<keyword evidence="6 15" id="KW-0347">Helicase</keyword>
<dbReference type="GO" id="GO:0003677">
    <property type="term" value="F:DNA binding"/>
    <property type="evidence" value="ECO:0007669"/>
    <property type="project" value="UniProtKB-KW"/>
</dbReference>
<evidence type="ECO:0000256" key="8">
    <source>
        <dbReference type="ARBA" id="ARBA00023125"/>
    </source>
</evidence>
<dbReference type="Pfam" id="PF19833">
    <property type="entry name" value="RecG_dom3_C"/>
    <property type="match status" value="1"/>
</dbReference>
<dbReference type="InterPro" id="IPR033454">
    <property type="entry name" value="RecG_wedge"/>
</dbReference>
<dbReference type="GO" id="GO:0043138">
    <property type="term" value="F:3'-5' DNA helicase activity"/>
    <property type="evidence" value="ECO:0007669"/>
    <property type="project" value="UniProtKB-EC"/>
</dbReference>
<dbReference type="Gene3D" id="2.40.50.140">
    <property type="entry name" value="Nucleic acid-binding proteins"/>
    <property type="match status" value="1"/>
</dbReference>
<keyword evidence="10 15" id="KW-0234">DNA repair</keyword>
<protein>
    <recommendedName>
        <fullName evidence="2 15">ATP-dependent DNA helicase RecG</fullName>
        <ecNumber evidence="13 15">5.6.2.4</ecNumber>
    </recommendedName>
</protein>
<organism evidence="18 19">
    <name type="scientific">Candidatus Caccoplasma intestinavium</name>
    <dbReference type="NCBI Taxonomy" id="2840716"/>
    <lineage>
        <taxon>Bacteria</taxon>
        <taxon>Pseudomonadati</taxon>
        <taxon>Bacteroidota</taxon>
        <taxon>Bacteroidia</taxon>
        <taxon>Bacteroidales</taxon>
        <taxon>Bacteroidaceae</taxon>
        <taxon>Bacteroidaceae incertae sedis</taxon>
        <taxon>Candidatus Caccoplasma</taxon>
    </lineage>
</organism>
<dbReference type="EMBL" id="DVKT01000007">
    <property type="protein sequence ID" value="HIT38716.1"/>
    <property type="molecule type" value="Genomic_DNA"/>
</dbReference>
<evidence type="ECO:0000256" key="3">
    <source>
        <dbReference type="ARBA" id="ARBA00022741"/>
    </source>
</evidence>
<dbReference type="InterPro" id="IPR047112">
    <property type="entry name" value="RecG/Mfd"/>
</dbReference>
<keyword evidence="4 15" id="KW-0227">DNA damage</keyword>
<dbReference type="PANTHER" id="PTHR47964:SF1">
    <property type="entry name" value="ATP-DEPENDENT DNA HELICASE HOMOLOG RECG, CHLOROPLASTIC"/>
    <property type="match status" value="1"/>
</dbReference>
<dbReference type="SMART" id="SM00490">
    <property type="entry name" value="HELICc"/>
    <property type="match status" value="2"/>
</dbReference>
<dbReference type="InterPro" id="IPR014001">
    <property type="entry name" value="Helicase_ATP-bd"/>
</dbReference>
<evidence type="ECO:0000256" key="2">
    <source>
        <dbReference type="ARBA" id="ARBA00017846"/>
    </source>
</evidence>
<reference evidence="18" key="1">
    <citation type="submission" date="2020-10" db="EMBL/GenBank/DDBJ databases">
        <authorList>
            <person name="Gilroy R."/>
        </authorList>
    </citation>
    <scope>NUCLEOTIDE SEQUENCE</scope>
    <source>
        <strain evidence="18">21143</strain>
    </source>
</reference>
<keyword evidence="9 15" id="KW-0233">DNA recombination</keyword>
<dbReference type="NCBIfam" id="NF008165">
    <property type="entry name" value="PRK10917.1-3"/>
    <property type="match status" value="1"/>
</dbReference>
<comment type="function">
    <text evidence="15">Plays a critical role in recombination and DNA repair. Helps process Holliday junction intermediates to mature products by catalyzing branch migration. Has replication fork regression activity, unwinds stalled or blocked replication forks to make a HJ that can be resolved. Has a DNA unwinding activity characteristic of a DNA helicase with 3'-5' polarity.</text>
</comment>
<dbReference type="Gene3D" id="3.40.50.300">
    <property type="entry name" value="P-loop containing nucleotide triphosphate hydrolases"/>
    <property type="match status" value="2"/>
</dbReference>
<dbReference type="SUPFAM" id="SSF52540">
    <property type="entry name" value="P-loop containing nucleoside triphosphate hydrolases"/>
    <property type="match status" value="2"/>
</dbReference>
<dbReference type="Pfam" id="PF17191">
    <property type="entry name" value="RecG_wedge"/>
    <property type="match status" value="1"/>
</dbReference>
<evidence type="ECO:0000256" key="14">
    <source>
        <dbReference type="ARBA" id="ARBA00048988"/>
    </source>
</evidence>
<dbReference type="GO" id="GO:0006281">
    <property type="term" value="P:DNA repair"/>
    <property type="evidence" value="ECO:0007669"/>
    <property type="project" value="UniProtKB-UniRule"/>
</dbReference>
<comment type="catalytic activity">
    <reaction evidence="12 15">
        <text>Couples ATP hydrolysis with the unwinding of duplex DNA by translocating in the 3'-5' direction.</text>
        <dbReference type="EC" id="5.6.2.4"/>
    </reaction>
</comment>
<dbReference type="GO" id="GO:0006310">
    <property type="term" value="P:DNA recombination"/>
    <property type="evidence" value="ECO:0007669"/>
    <property type="project" value="UniProtKB-UniRule"/>
</dbReference>
<dbReference type="InterPro" id="IPR045562">
    <property type="entry name" value="RecG_dom3_C"/>
</dbReference>
<evidence type="ECO:0000256" key="10">
    <source>
        <dbReference type="ARBA" id="ARBA00023204"/>
    </source>
</evidence>
<keyword evidence="7 15" id="KW-0067">ATP-binding</keyword>
<dbReference type="NCBIfam" id="TIGR00643">
    <property type="entry name" value="recG"/>
    <property type="match status" value="1"/>
</dbReference>
<dbReference type="PANTHER" id="PTHR47964">
    <property type="entry name" value="ATP-DEPENDENT DNA HELICASE HOMOLOG RECG, CHLOROPLASTIC"/>
    <property type="match status" value="1"/>
</dbReference>
<dbReference type="PROSITE" id="PS51194">
    <property type="entry name" value="HELICASE_CTER"/>
    <property type="match status" value="1"/>
</dbReference>
<evidence type="ECO:0000256" key="4">
    <source>
        <dbReference type="ARBA" id="ARBA00022763"/>
    </source>
</evidence>
<dbReference type="InterPro" id="IPR027417">
    <property type="entry name" value="P-loop_NTPase"/>
</dbReference>
<reference evidence="18" key="2">
    <citation type="journal article" date="2021" name="PeerJ">
        <title>Extensive microbial diversity within the chicken gut microbiome revealed by metagenomics and culture.</title>
        <authorList>
            <person name="Gilroy R."/>
            <person name="Ravi A."/>
            <person name="Getino M."/>
            <person name="Pursley I."/>
            <person name="Horton D.L."/>
            <person name="Alikhan N.F."/>
            <person name="Baker D."/>
            <person name="Gharbi K."/>
            <person name="Hall N."/>
            <person name="Watson M."/>
            <person name="Adriaenssens E.M."/>
            <person name="Foster-Nyarko E."/>
            <person name="Jarju S."/>
            <person name="Secka A."/>
            <person name="Antonio M."/>
            <person name="Oren A."/>
            <person name="Chaudhuri R.R."/>
            <person name="La Ragione R."/>
            <person name="Hildebrand F."/>
            <person name="Pallen M.J."/>
        </authorList>
    </citation>
    <scope>NUCLEOTIDE SEQUENCE</scope>
    <source>
        <strain evidence="18">21143</strain>
    </source>
</reference>
<dbReference type="Pfam" id="PF00270">
    <property type="entry name" value="DEAD"/>
    <property type="match status" value="1"/>
</dbReference>
<dbReference type="CDD" id="cd04488">
    <property type="entry name" value="RecG_wedge_OBF"/>
    <property type="match status" value="1"/>
</dbReference>
<proteinExistence type="inferred from homology"/>
<sequence length="698" mass="79709">MSELSMNDIKFLPGVGPKRAELFNKELGIYSYEDLLYYYPYKYIDRSRTYTIREINGTMPYIQLRGKIVRYETQGEGYKRRLTAIFADATGTIELVWFKGIKYIQDRYKPGTEYTLFGRPTLFGSRLNIAHPEIDPVDVEIDGNTGLQPYYTTTEKMKSHFLNSKAVQKIIATLWKVIPRSLPETLPAAVIARAHVIYLSEALYNIHFPQSPDVLRKAQFRLKFEELFYLQLNILRYTRQRMRRLGGFPFGTIGEHFNRFYRECLPFELTGAQKRVLKEIRADVGSGRQMNRLLQGDVGSGKTLVALMAMLMAVDNGYQACMMAPTEILATQHYETLSSLLRPIGVRTELLTGSTRKKQREEIHEGLVSGDVKILVGTHALLEDTVVFSNLGFVVIDEQHRFGVEQRSRLWRKNSRPPHILVMTATPIPRTLAMTVYGDLDVSVIDELPPGRKPVTTIHRYDNRRAELYESIRRQIEQGRQVYIVYPLIQESEKIDLKNLEEGFKQIREVFPEYTVCMVHGKMKPAEKDAEMQRFVGGEAQIMVATTVIEVGVNVPNATVMVIENAERFGLSQLHQLRGRVGRGADQSYCVLVTSHKLSEDTRKRIEIMTRTNDGFEISEADLQLRGPGDMEGTQQSGIAFDLRIANIAKDGQILQLARDIAGEVLDADPDLAKPENAVLPRRLEKLFRRKIDFSLIS</sequence>
<comment type="caution">
    <text evidence="18">The sequence shown here is derived from an EMBL/GenBank/DDBJ whole genome shotgun (WGS) entry which is preliminary data.</text>
</comment>
<accession>A0A9D1GDD5</accession>
<evidence type="ECO:0000256" key="12">
    <source>
        <dbReference type="ARBA" id="ARBA00034617"/>
    </source>
</evidence>
<dbReference type="AlphaFoldDB" id="A0A9D1GDD5"/>
<evidence type="ECO:0000256" key="13">
    <source>
        <dbReference type="ARBA" id="ARBA00034808"/>
    </source>
</evidence>
<evidence type="ECO:0000313" key="18">
    <source>
        <dbReference type="EMBL" id="HIT38716.1"/>
    </source>
</evidence>
<dbReference type="SUPFAM" id="SSF50249">
    <property type="entry name" value="Nucleic acid-binding proteins"/>
    <property type="match status" value="1"/>
</dbReference>
<feature type="domain" description="Helicase ATP-binding" evidence="16">
    <location>
        <begin position="283"/>
        <end position="445"/>
    </location>
</feature>
<dbReference type="GO" id="GO:0005524">
    <property type="term" value="F:ATP binding"/>
    <property type="evidence" value="ECO:0007669"/>
    <property type="project" value="UniProtKB-KW"/>
</dbReference>
<dbReference type="GO" id="GO:0016787">
    <property type="term" value="F:hydrolase activity"/>
    <property type="evidence" value="ECO:0007669"/>
    <property type="project" value="UniProtKB-KW"/>
</dbReference>
<feature type="domain" description="Helicase C-terminal" evidence="17">
    <location>
        <begin position="464"/>
        <end position="629"/>
    </location>
</feature>
<evidence type="ECO:0000256" key="9">
    <source>
        <dbReference type="ARBA" id="ARBA00023172"/>
    </source>
</evidence>
<dbReference type="SMART" id="SM00487">
    <property type="entry name" value="DEXDc"/>
    <property type="match status" value="1"/>
</dbReference>
<dbReference type="InterPro" id="IPR001650">
    <property type="entry name" value="Helicase_C-like"/>
</dbReference>
<evidence type="ECO:0000256" key="1">
    <source>
        <dbReference type="ARBA" id="ARBA00007504"/>
    </source>
</evidence>
<evidence type="ECO:0000259" key="16">
    <source>
        <dbReference type="PROSITE" id="PS51192"/>
    </source>
</evidence>
<dbReference type="Proteomes" id="UP000886722">
    <property type="component" value="Unassembled WGS sequence"/>
</dbReference>
<keyword evidence="5 15" id="KW-0378">Hydrolase</keyword>
<dbReference type="PROSITE" id="PS51192">
    <property type="entry name" value="HELICASE_ATP_BIND_1"/>
    <property type="match status" value="1"/>
</dbReference>
<keyword evidence="3 15" id="KW-0547">Nucleotide-binding</keyword>
<evidence type="ECO:0000256" key="15">
    <source>
        <dbReference type="RuleBase" id="RU363016"/>
    </source>
</evidence>
<evidence type="ECO:0000259" key="17">
    <source>
        <dbReference type="PROSITE" id="PS51194"/>
    </source>
</evidence>
<evidence type="ECO:0000256" key="11">
    <source>
        <dbReference type="ARBA" id="ARBA00023235"/>
    </source>
</evidence>
<gene>
    <name evidence="18" type="primary">recG</name>
    <name evidence="18" type="ORF">IAD06_01565</name>
</gene>
<dbReference type="InterPro" id="IPR004609">
    <property type="entry name" value="ATP-dep_DNA_helicase_RecG"/>
</dbReference>
<dbReference type="EC" id="5.6.2.4" evidence="13 15"/>
<comment type="catalytic activity">
    <reaction evidence="14 15">
        <text>ATP + H2O = ADP + phosphate + H(+)</text>
        <dbReference type="Rhea" id="RHEA:13065"/>
        <dbReference type="ChEBI" id="CHEBI:15377"/>
        <dbReference type="ChEBI" id="CHEBI:15378"/>
        <dbReference type="ChEBI" id="CHEBI:30616"/>
        <dbReference type="ChEBI" id="CHEBI:43474"/>
        <dbReference type="ChEBI" id="CHEBI:456216"/>
        <dbReference type="EC" id="5.6.2.4"/>
    </reaction>
</comment>
<dbReference type="InterPro" id="IPR011545">
    <property type="entry name" value="DEAD/DEAH_box_helicase_dom"/>
</dbReference>
<keyword evidence="11" id="KW-0413">Isomerase</keyword>